<organism evidence="1 2">
    <name type="scientific">bacterium (Candidatus Ratteibacteria) CG_4_9_14_3_um_filter_41_21</name>
    <dbReference type="NCBI Taxonomy" id="2014289"/>
    <lineage>
        <taxon>Bacteria</taxon>
        <taxon>Candidatus Ratteibacteria</taxon>
    </lineage>
</organism>
<protein>
    <recommendedName>
        <fullName evidence="3">Cell division protein FtsL</fullName>
    </recommendedName>
</protein>
<name>A0A2M7YFN3_9BACT</name>
<gene>
    <name evidence="1" type="ORF">CO162_04525</name>
</gene>
<sequence length="95" mass="11173">MKKKRRNNPYSVLGILVIFILLLGYVWQHNTIARLGYSVGDEEEKKKNLLTTYRELNLKVITLKSPYRIKQALLRQHLPLEVPGERDVMIIKEAR</sequence>
<dbReference type="AlphaFoldDB" id="A0A2M7YFN3"/>
<evidence type="ECO:0000313" key="1">
    <source>
        <dbReference type="EMBL" id="PJA61776.1"/>
    </source>
</evidence>
<evidence type="ECO:0008006" key="3">
    <source>
        <dbReference type="Google" id="ProtNLM"/>
    </source>
</evidence>
<comment type="caution">
    <text evidence="1">The sequence shown here is derived from an EMBL/GenBank/DDBJ whole genome shotgun (WGS) entry which is preliminary data.</text>
</comment>
<accession>A0A2M7YFN3</accession>
<dbReference type="EMBL" id="PFWI01000157">
    <property type="protein sequence ID" value="PJA61776.1"/>
    <property type="molecule type" value="Genomic_DNA"/>
</dbReference>
<proteinExistence type="predicted"/>
<evidence type="ECO:0000313" key="2">
    <source>
        <dbReference type="Proteomes" id="UP000229213"/>
    </source>
</evidence>
<reference evidence="2" key="1">
    <citation type="submission" date="2017-09" db="EMBL/GenBank/DDBJ databases">
        <title>Depth-based differentiation of microbial function through sediment-hosted aquifers and enrichment of novel symbionts in the deep terrestrial subsurface.</title>
        <authorList>
            <person name="Probst A.J."/>
            <person name="Ladd B."/>
            <person name="Jarett J.K."/>
            <person name="Geller-Mcgrath D.E."/>
            <person name="Sieber C.M.K."/>
            <person name="Emerson J.B."/>
            <person name="Anantharaman K."/>
            <person name="Thomas B.C."/>
            <person name="Malmstrom R."/>
            <person name="Stieglmeier M."/>
            <person name="Klingl A."/>
            <person name="Woyke T."/>
            <person name="Ryan C.M."/>
            <person name="Banfield J.F."/>
        </authorList>
    </citation>
    <scope>NUCLEOTIDE SEQUENCE [LARGE SCALE GENOMIC DNA]</scope>
</reference>
<dbReference type="Proteomes" id="UP000229213">
    <property type="component" value="Unassembled WGS sequence"/>
</dbReference>